<evidence type="ECO:0000313" key="8">
    <source>
        <dbReference type="Proteomes" id="UP000295783"/>
    </source>
</evidence>
<comment type="similarity">
    <text evidence="2">Belongs to the membrane fusion protein (MFP) (TC 8.A.1) family.</text>
</comment>
<dbReference type="Pfam" id="PF25876">
    <property type="entry name" value="HH_MFP_RND"/>
    <property type="match status" value="1"/>
</dbReference>
<dbReference type="InterPro" id="IPR006143">
    <property type="entry name" value="RND_pump_MFP"/>
</dbReference>
<dbReference type="GO" id="GO:0022857">
    <property type="term" value="F:transmembrane transporter activity"/>
    <property type="evidence" value="ECO:0007669"/>
    <property type="project" value="InterPro"/>
</dbReference>
<proteinExistence type="inferred from homology"/>
<dbReference type="InterPro" id="IPR058627">
    <property type="entry name" value="MdtA-like_C"/>
</dbReference>
<dbReference type="PANTHER" id="PTHR30158">
    <property type="entry name" value="ACRA/E-RELATED COMPONENT OF DRUG EFFLUX TRANSPORTER"/>
    <property type="match status" value="1"/>
</dbReference>
<dbReference type="Gene3D" id="2.40.30.170">
    <property type="match status" value="1"/>
</dbReference>
<dbReference type="InterPro" id="IPR058625">
    <property type="entry name" value="MdtA-like_BSH"/>
</dbReference>
<organism evidence="7 8">
    <name type="scientific">Dongia mobilis</name>
    <dbReference type="NCBI Taxonomy" id="578943"/>
    <lineage>
        <taxon>Bacteria</taxon>
        <taxon>Pseudomonadati</taxon>
        <taxon>Pseudomonadota</taxon>
        <taxon>Alphaproteobacteria</taxon>
        <taxon>Rhodospirillales</taxon>
        <taxon>Dongiaceae</taxon>
        <taxon>Dongia</taxon>
    </lineage>
</organism>
<evidence type="ECO:0000256" key="2">
    <source>
        <dbReference type="ARBA" id="ARBA00009477"/>
    </source>
</evidence>
<comment type="caution">
    <text evidence="7">The sequence shown here is derived from an EMBL/GenBank/DDBJ whole genome shotgun (WGS) entry which is preliminary data.</text>
</comment>
<feature type="domain" description="Multidrug resistance protein MdtA-like C-terminal permuted SH3" evidence="6">
    <location>
        <begin position="315"/>
        <end position="370"/>
    </location>
</feature>
<feature type="domain" description="Multidrug resistance protein MdtA-like barrel-sandwich hybrid" evidence="4">
    <location>
        <begin position="75"/>
        <end position="209"/>
    </location>
</feature>
<dbReference type="AlphaFoldDB" id="A0A4R6WU92"/>
<dbReference type="Pfam" id="PF25967">
    <property type="entry name" value="RND-MFP_C"/>
    <property type="match status" value="1"/>
</dbReference>
<evidence type="ECO:0000259" key="3">
    <source>
        <dbReference type="Pfam" id="PF25876"/>
    </source>
</evidence>
<dbReference type="Pfam" id="PF25917">
    <property type="entry name" value="BSH_RND"/>
    <property type="match status" value="1"/>
</dbReference>
<dbReference type="FunFam" id="2.40.420.20:FF:000001">
    <property type="entry name" value="Efflux RND transporter periplasmic adaptor subunit"/>
    <property type="match status" value="1"/>
</dbReference>
<dbReference type="InterPro" id="IPR058624">
    <property type="entry name" value="MdtA-like_HH"/>
</dbReference>
<gene>
    <name evidence="7" type="ORF">A8950_3018</name>
</gene>
<name>A0A4R6WU92_9PROT</name>
<evidence type="ECO:0000259" key="4">
    <source>
        <dbReference type="Pfam" id="PF25917"/>
    </source>
</evidence>
<evidence type="ECO:0000313" key="7">
    <source>
        <dbReference type="EMBL" id="TDQ80488.1"/>
    </source>
</evidence>
<dbReference type="PANTHER" id="PTHR30158:SF26">
    <property type="entry name" value="RESISTANCE-NODULATION-CELL DIVISION (RND) MULTIDRUG EFFLUX MEMBRANE FUSION PROTEIN MEXE"/>
    <property type="match status" value="1"/>
</dbReference>
<dbReference type="NCBIfam" id="TIGR01730">
    <property type="entry name" value="RND_mfp"/>
    <property type="match status" value="1"/>
</dbReference>
<feature type="domain" description="Multidrug resistance protein MdtA-like alpha-helical hairpin" evidence="3">
    <location>
        <begin position="115"/>
        <end position="183"/>
    </location>
</feature>
<dbReference type="InterPro" id="IPR058626">
    <property type="entry name" value="MdtA-like_b-barrel"/>
</dbReference>
<accession>A0A4R6WU92</accession>
<dbReference type="Gene3D" id="2.40.420.20">
    <property type="match status" value="1"/>
</dbReference>
<dbReference type="SUPFAM" id="SSF111369">
    <property type="entry name" value="HlyD-like secretion proteins"/>
    <property type="match status" value="1"/>
</dbReference>
<evidence type="ECO:0000259" key="5">
    <source>
        <dbReference type="Pfam" id="PF25944"/>
    </source>
</evidence>
<dbReference type="OrthoDB" id="9816569at2"/>
<protein>
    <submittedName>
        <fullName evidence="7">Multidrug efflux system membrane fusion protein</fullName>
    </submittedName>
</protein>
<feature type="domain" description="Multidrug resistance protein MdtA-like beta-barrel" evidence="5">
    <location>
        <begin position="240"/>
        <end position="302"/>
    </location>
</feature>
<evidence type="ECO:0000259" key="6">
    <source>
        <dbReference type="Pfam" id="PF25967"/>
    </source>
</evidence>
<dbReference type="Gene3D" id="2.40.50.100">
    <property type="match status" value="1"/>
</dbReference>
<dbReference type="GO" id="GO:0046677">
    <property type="term" value="P:response to antibiotic"/>
    <property type="evidence" value="ECO:0007669"/>
    <property type="project" value="TreeGrafter"/>
</dbReference>
<comment type="subcellular location">
    <subcellularLocation>
        <location evidence="1">Cell envelope</location>
    </subcellularLocation>
</comment>
<keyword evidence="8" id="KW-1185">Reference proteome</keyword>
<dbReference type="Proteomes" id="UP000295783">
    <property type="component" value="Unassembled WGS sequence"/>
</dbReference>
<dbReference type="GO" id="GO:0030313">
    <property type="term" value="C:cell envelope"/>
    <property type="evidence" value="ECO:0007669"/>
    <property type="project" value="UniProtKB-SubCell"/>
</dbReference>
<sequence length="403" mass="42952">MTFPSPTTSQTITRAGIGLVAAATLLVLAACEKPQASAEIGTPPPPPKVSVAEVLRQPIHEWDEVTGRLEAPQSVVIRSRVSGYIDQVAFEEGALVQKGDLLFQIDPRPFAAEVRRLQAQLDRAIAQSKRAEAEAKRGDQLRAGKIIGSEEADARLSTADEARAAVVATRAQLEAAQLNLAFTEIRAPIDGRMSRAELTIGNLVRADDSRLSSIVSTDQVYAYFDIDESVYLKYSALTKSGEVGAAAPVYLGLTNEEGHPHEGRMDFLDNQVNPGTGTIRGRAVFDNRDGLFTPGLYARLKLVGSAGYVASLIDERAIGTDLGKKFVLVLDAGNKVAYRSIEIGPRQNGLRVVRQGLEAGDRIVVRGLQRVRPGMAVDPDIVPMADAATLAGFATAAGAASAN</sequence>
<dbReference type="Pfam" id="PF25944">
    <property type="entry name" value="Beta-barrel_RND"/>
    <property type="match status" value="1"/>
</dbReference>
<dbReference type="Gene3D" id="1.10.287.470">
    <property type="entry name" value="Helix hairpin bin"/>
    <property type="match status" value="1"/>
</dbReference>
<dbReference type="GO" id="GO:0005886">
    <property type="term" value="C:plasma membrane"/>
    <property type="evidence" value="ECO:0007669"/>
    <property type="project" value="TreeGrafter"/>
</dbReference>
<evidence type="ECO:0000256" key="1">
    <source>
        <dbReference type="ARBA" id="ARBA00004196"/>
    </source>
</evidence>
<dbReference type="EMBL" id="SNYW01000011">
    <property type="protein sequence ID" value="TDQ80488.1"/>
    <property type="molecule type" value="Genomic_DNA"/>
</dbReference>
<reference evidence="7 8" key="1">
    <citation type="submission" date="2019-03" db="EMBL/GenBank/DDBJ databases">
        <title>Genomic Encyclopedia of Type Strains, Phase III (KMG-III): the genomes of soil and plant-associated and newly described type strains.</title>
        <authorList>
            <person name="Whitman W."/>
        </authorList>
    </citation>
    <scope>NUCLEOTIDE SEQUENCE [LARGE SCALE GENOMIC DNA]</scope>
    <source>
        <strain evidence="7 8">CGMCC 1.7660</strain>
    </source>
</reference>
<dbReference type="RefSeq" id="WP_133614476.1">
    <property type="nucleotide sequence ID" value="NZ_SNYW01000011.1"/>
</dbReference>